<evidence type="ECO:0000256" key="1">
    <source>
        <dbReference type="SAM" id="MobiDB-lite"/>
    </source>
</evidence>
<reference evidence="2 3" key="1">
    <citation type="submission" date="2024-02" db="EMBL/GenBank/DDBJ databases">
        <title>Chromosome-level genome assembly of the Eurasian Minnow (Phoxinus phoxinus).</title>
        <authorList>
            <person name="Oriowo T.O."/>
            <person name="Martin S."/>
            <person name="Stange M."/>
            <person name="Chrysostomakis Y."/>
            <person name="Brown T."/>
            <person name="Winkler S."/>
            <person name="Kukowka S."/>
            <person name="Myers E.W."/>
            <person name="Bohne A."/>
        </authorList>
    </citation>
    <scope>NUCLEOTIDE SEQUENCE [LARGE SCALE GENOMIC DNA]</scope>
    <source>
        <strain evidence="2">ZFMK-TIS-60720</strain>
        <tissue evidence="2">Whole Organism</tissue>
    </source>
</reference>
<feature type="compositionally biased region" description="Polar residues" evidence="1">
    <location>
        <begin position="908"/>
        <end position="924"/>
    </location>
</feature>
<name>A0AAN9H7Q6_9TELE</name>
<feature type="region of interest" description="Disordered" evidence="1">
    <location>
        <begin position="893"/>
        <end position="952"/>
    </location>
</feature>
<organism evidence="2 3">
    <name type="scientific">Phoxinus phoxinus</name>
    <name type="common">Eurasian minnow</name>
    <dbReference type="NCBI Taxonomy" id="58324"/>
    <lineage>
        <taxon>Eukaryota</taxon>
        <taxon>Metazoa</taxon>
        <taxon>Chordata</taxon>
        <taxon>Craniata</taxon>
        <taxon>Vertebrata</taxon>
        <taxon>Euteleostomi</taxon>
        <taxon>Actinopterygii</taxon>
        <taxon>Neopterygii</taxon>
        <taxon>Teleostei</taxon>
        <taxon>Ostariophysi</taxon>
        <taxon>Cypriniformes</taxon>
        <taxon>Leuciscidae</taxon>
        <taxon>Phoxininae</taxon>
        <taxon>Phoxinus</taxon>
    </lineage>
</organism>
<sequence>MAFKEKTIVKYFLFIWLSFLQVSGFVVFNEAKKPFSLGSFHKNARTNESSFDRGDEKLKSGEPFGRLLILQDPAPTSQGDGSDRLSSDLGRADENAYQSDDPGGMKLQPLWGQVYGLNTLDTPTVGRLLDMKPQVDCVGDLMKLTVHGREAPFGSSFLIDRGSNPPLPLSQLPSECGHRFLRTWRDFVFIIPNDGCYVSHKRDTFVLPLLWFGLPVKMSCSSPTSAQIAPTVSCYTNGMIVRLYKGVSESLKIKVMNEWQPLLKASARCGYSLVSHTESVVIHAPYMPCTEPKDGMFTLSMAAESEFNLSCSALSLNLPMSLPDLAPKNYTLTFTPQALVSTAVPPTTITTATKTTQPIRAPSLTVQKLPTPPLPYYIPGQPNFQPVPPSYPFLHFPPNRPPEVVPQGPQIMGLPTAITQQPQAPNYIKPPQSWYPWIPKPSLGLTPVPSLNTALPYPREPLLPPTKAPKIPLVPILKPTSSPQVNLKSTMPVVPPVQWAPMFPPRNLVYPLYPGKPGFAAPSSTVFPQHPYWPYSQNQQGPFKPHVPPKPESAPPPTPAPTRKAGPQLFHNPWDKPLPPRYPVMPPVPIKVLQNNTVSTSGAVASGSNTSVKGPPMSTVSSFPPSPDPTPSLPQFPEVVYAPAPINACLTPICLSHARSFHCPTFCPGPPSISYHNHLYFGHPQSSFDISSLTKVTGQVLSSPIISAGSNPFPLVHGMGYNYGPLSSEGANVPPDSGSTAMQYLAENPTVNSFHVPYTSKLLTGPIMSPSIFRKLESHTGSAWPTVKPANVAPVLHPLGLSKLPSGRLQNGPDAGPLVYSNQSPNPAVYQAERQWYVPPWVHHTQPMLVAPNNVPFFEKMVQSDISSKPTMTPAHGQNVHMNHWYQATYSNAKVPKSDSPTKDSSSQMLLPQPSNNPRSFEPSTTPPQPGQTNGGNLPVMNPQEYNYQSGESVVPGFRDTYWVPAV</sequence>
<comment type="caution">
    <text evidence="2">The sequence shown here is derived from an EMBL/GenBank/DDBJ whole genome shotgun (WGS) entry which is preliminary data.</text>
</comment>
<gene>
    <name evidence="2" type="ORF">R3I93_006938</name>
</gene>
<evidence type="ECO:0000313" key="3">
    <source>
        <dbReference type="Proteomes" id="UP001364617"/>
    </source>
</evidence>
<feature type="region of interest" description="Disordered" evidence="1">
    <location>
        <begin position="602"/>
        <end position="629"/>
    </location>
</feature>
<proteinExistence type="predicted"/>
<accession>A0AAN9H7Q6</accession>
<protein>
    <submittedName>
        <fullName evidence="2">Uncharacterized protein</fullName>
    </submittedName>
</protein>
<dbReference type="AlphaFoldDB" id="A0AAN9H7Q6"/>
<feature type="region of interest" description="Disordered" evidence="1">
    <location>
        <begin position="71"/>
        <end position="104"/>
    </location>
</feature>
<feature type="compositionally biased region" description="Pro residues" evidence="1">
    <location>
        <begin position="545"/>
        <end position="560"/>
    </location>
</feature>
<keyword evidence="3" id="KW-1185">Reference proteome</keyword>
<feature type="compositionally biased region" description="Basic and acidic residues" evidence="1">
    <location>
        <begin position="81"/>
        <end position="94"/>
    </location>
</feature>
<dbReference type="Proteomes" id="UP001364617">
    <property type="component" value="Unassembled WGS sequence"/>
</dbReference>
<feature type="compositionally biased region" description="Polar residues" evidence="1">
    <location>
        <begin position="602"/>
        <end position="612"/>
    </location>
</feature>
<dbReference type="EMBL" id="JAYKXH010000007">
    <property type="protein sequence ID" value="KAK7162747.1"/>
    <property type="molecule type" value="Genomic_DNA"/>
</dbReference>
<evidence type="ECO:0000313" key="2">
    <source>
        <dbReference type="EMBL" id="KAK7162747.1"/>
    </source>
</evidence>
<feature type="region of interest" description="Disordered" evidence="1">
    <location>
        <begin position="534"/>
        <end position="571"/>
    </location>
</feature>